<accession>A0AC34RJI6</accession>
<protein>
    <submittedName>
        <fullName evidence="2">PQ-loop repeat-containing protein 1</fullName>
    </submittedName>
</protein>
<proteinExistence type="predicted"/>
<evidence type="ECO:0000313" key="2">
    <source>
        <dbReference type="WBParaSite" id="JU765_v2.g7543.t1"/>
    </source>
</evidence>
<sequence length="116" mass="13357">MFKIDFFQYQAYVEGLGMIALLVEACLGLPQLIRNFRRKSTSGMSVKMVLMWLMGDVGKTIYFVVRQNPAQFYICSSLQITIDILILLQVYFYGKQKIERIPTSDLDPSEFSKPTV</sequence>
<evidence type="ECO:0000313" key="1">
    <source>
        <dbReference type="Proteomes" id="UP000887576"/>
    </source>
</evidence>
<dbReference type="WBParaSite" id="JU765_v2.g7543.t1">
    <property type="protein sequence ID" value="JU765_v2.g7543.t1"/>
    <property type="gene ID" value="JU765_v2.g7543"/>
</dbReference>
<reference evidence="2" key="1">
    <citation type="submission" date="2022-11" db="UniProtKB">
        <authorList>
            <consortium name="WormBaseParasite"/>
        </authorList>
    </citation>
    <scope>IDENTIFICATION</scope>
</reference>
<organism evidence="1 2">
    <name type="scientific">Panagrolaimus sp. JU765</name>
    <dbReference type="NCBI Taxonomy" id="591449"/>
    <lineage>
        <taxon>Eukaryota</taxon>
        <taxon>Metazoa</taxon>
        <taxon>Ecdysozoa</taxon>
        <taxon>Nematoda</taxon>
        <taxon>Chromadorea</taxon>
        <taxon>Rhabditida</taxon>
        <taxon>Tylenchina</taxon>
        <taxon>Panagrolaimomorpha</taxon>
        <taxon>Panagrolaimoidea</taxon>
        <taxon>Panagrolaimidae</taxon>
        <taxon>Panagrolaimus</taxon>
    </lineage>
</organism>
<dbReference type="Proteomes" id="UP000887576">
    <property type="component" value="Unplaced"/>
</dbReference>
<name>A0AC34RJI6_9BILA</name>